<protein>
    <submittedName>
        <fullName evidence="15">TonB-dependent receptor</fullName>
    </submittedName>
</protein>
<name>A0A8A7K754_9FIRM</name>
<dbReference type="AlphaFoldDB" id="A0A8A7K754"/>
<keyword evidence="3 10" id="KW-1134">Transmembrane beta strand</keyword>
<dbReference type="GO" id="GO:0044718">
    <property type="term" value="P:siderophore transmembrane transport"/>
    <property type="evidence" value="ECO:0007669"/>
    <property type="project" value="TreeGrafter"/>
</dbReference>
<evidence type="ECO:0000256" key="3">
    <source>
        <dbReference type="ARBA" id="ARBA00022452"/>
    </source>
</evidence>
<evidence type="ECO:0000256" key="12">
    <source>
        <dbReference type="SAM" id="MobiDB-lite"/>
    </source>
</evidence>
<dbReference type="GO" id="GO:0009279">
    <property type="term" value="C:cell outer membrane"/>
    <property type="evidence" value="ECO:0007669"/>
    <property type="project" value="UniProtKB-SubCell"/>
</dbReference>
<evidence type="ECO:0000256" key="1">
    <source>
        <dbReference type="ARBA" id="ARBA00004571"/>
    </source>
</evidence>
<feature type="region of interest" description="Disordered" evidence="12">
    <location>
        <begin position="241"/>
        <end position="262"/>
    </location>
</feature>
<evidence type="ECO:0000256" key="5">
    <source>
        <dbReference type="ARBA" id="ARBA00022729"/>
    </source>
</evidence>
<keyword evidence="8 15" id="KW-0675">Receptor</keyword>
<dbReference type="InterPro" id="IPR036942">
    <property type="entry name" value="Beta-barrel_TonB_sf"/>
</dbReference>
<dbReference type="Proteomes" id="UP000665020">
    <property type="component" value="Chromosome"/>
</dbReference>
<evidence type="ECO:0000259" key="13">
    <source>
        <dbReference type="Pfam" id="PF00593"/>
    </source>
</evidence>
<dbReference type="InterPro" id="IPR000531">
    <property type="entry name" value="Beta-barrel_TonB"/>
</dbReference>
<gene>
    <name evidence="15" type="ORF">GM661_06255</name>
</gene>
<evidence type="ECO:0000256" key="8">
    <source>
        <dbReference type="ARBA" id="ARBA00023170"/>
    </source>
</evidence>
<dbReference type="PANTHER" id="PTHR30069">
    <property type="entry name" value="TONB-DEPENDENT OUTER MEMBRANE RECEPTOR"/>
    <property type="match status" value="1"/>
</dbReference>
<dbReference type="GO" id="GO:0015344">
    <property type="term" value="F:siderophore uptake transmembrane transporter activity"/>
    <property type="evidence" value="ECO:0007669"/>
    <property type="project" value="TreeGrafter"/>
</dbReference>
<dbReference type="Gene3D" id="2.40.170.20">
    <property type="entry name" value="TonB-dependent receptor, beta-barrel domain"/>
    <property type="match status" value="1"/>
</dbReference>
<keyword evidence="2 10" id="KW-0813">Transport</keyword>
<evidence type="ECO:0000256" key="4">
    <source>
        <dbReference type="ARBA" id="ARBA00022692"/>
    </source>
</evidence>
<proteinExistence type="inferred from homology"/>
<evidence type="ECO:0000259" key="14">
    <source>
        <dbReference type="Pfam" id="PF07715"/>
    </source>
</evidence>
<dbReference type="SUPFAM" id="SSF56935">
    <property type="entry name" value="Porins"/>
    <property type="match status" value="1"/>
</dbReference>
<keyword evidence="7 10" id="KW-0472">Membrane</keyword>
<reference evidence="15" key="1">
    <citation type="submission" date="2019-12" db="EMBL/GenBank/DDBJ databases">
        <authorList>
            <person name="zhang j."/>
            <person name="sun C.M."/>
        </authorList>
    </citation>
    <scope>NUCLEOTIDE SEQUENCE</scope>
    <source>
        <strain evidence="15">NS-1</strain>
    </source>
</reference>
<dbReference type="InterPro" id="IPR037066">
    <property type="entry name" value="Plug_dom_sf"/>
</dbReference>
<keyword evidence="6 11" id="KW-0798">TonB box</keyword>
<evidence type="ECO:0000313" key="16">
    <source>
        <dbReference type="Proteomes" id="UP000665020"/>
    </source>
</evidence>
<sequence>MNKGINLALIFLVIFLLITGQPLMADEGQDELFVLDDIVVTASKYSEKLSDTTVSMDILTQEDIQEKNAQNVAELLRDLSGIYISDYGGVAGQKLISIRGSENNQVLVLIDGQVINSSQNGQIDLSQLPVEQIERIEVLKGPASALYGANALGGVVNIITKGGSRKPITEFKVRYGSFETQQTAFSHRGNTGRVGYNITAVKKDSDGDRENSSLEQMVFFSRFDIEMDQYNDIIISFQYNDSDKGVPGPQTSPSPNAEQDDQDTNINLKWRQNKEAYDTNLLIYHNKHEQVYDNPDEWGYTEASKHNTARTGIEFNRTDYFKLHNLTYGIEFKRNKIDSNENGQHDNLNQALFVQDKWQVIEPLEISIGTRFDDHEVFGSEFSPRFGAVYSINDDLNVFVSAAKAYRTPTFNDLYWPADAYTEGNPDLEPETALAYETGIRYFKQDMKLELNYFTRDVEDLINWAAGTDYIFRPYNVDEARTKGTELMFSKRYNMGVTVGFNYTYLDSRDKETDDRLAPIHNANLDLSYKKGDISSSLICRSVKDRPDELDDYTVVDVKLAKVFFFDEGESELYFKVNNLLNNKDYEVREGYPMPERNYTLGLSTKF</sequence>
<dbReference type="RefSeq" id="WP_230869235.1">
    <property type="nucleotide sequence ID" value="NZ_CP046640.1"/>
</dbReference>
<dbReference type="InterPro" id="IPR039426">
    <property type="entry name" value="TonB-dep_rcpt-like"/>
</dbReference>
<evidence type="ECO:0000256" key="9">
    <source>
        <dbReference type="ARBA" id="ARBA00023237"/>
    </source>
</evidence>
<dbReference type="CDD" id="cd01347">
    <property type="entry name" value="ligand_gated_channel"/>
    <property type="match status" value="1"/>
</dbReference>
<evidence type="ECO:0000256" key="11">
    <source>
        <dbReference type="RuleBase" id="RU003357"/>
    </source>
</evidence>
<keyword evidence="9 10" id="KW-0998">Cell outer membrane</keyword>
<dbReference type="Pfam" id="PF07715">
    <property type="entry name" value="Plug"/>
    <property type="match status" value="1"/>
</dbReference>
<comment type="similarity">
    <text evidence="10 11">Belongs to the TonB-dependent receptor family.</text>
</comment>
<evidence type="ECO:0000256" key="6">
    <source>
        <dbReference type="ARBA" id="ARBA00023077"/>
    </source>
</evidence>
<evidence type="ECO:0000256" key="7">
    <source>
        <dbReference type="ARBA" id="ARBA00023136"/>
    </source>
</evidence>
<dbReference type="Gene3D" id="2.170.130.10">
    <property type="entry name" value="TonB-dependent receptor, plug domain"/>
    <property type="match status" value="1"/>
</dbReference>
<dbReference type="InterPro" id="IPR012910">
    <property type="entry name" value="Plug_dom"/>
</dbReference>
<comment type="subcellular location">
    <subcellularLocation>
        <location evidence="1 10">Cell outer membrane</location>
        <topology evidence="1 10">Multi-pass membrane protein</topology>
    </subcellularLocation>
</comment>
<evidence type="ECO:0000313" key="15">
    <source>
        <dbReference type="EMBL" id="QTL97613.1"/>
    </source>
</evidence>
<feature type="domain" description="TonB-dependent receptor-like beta-barrel" evidence="13">
    <location>
        <begin position="231"/>
        <end position="580"/>
    </location>
</feature>
<evidence type="ECO:0000256" key="10">
    <source>
        <dbReference type="PROSITE-ProRule" id="PRU01360"/>
    </source>
</evidence>
<keyword evidence="5" id="KW-0732">Signal</keyword>
<evidence type="ECO:0000256" key="2">
    <source>
        <dbReference type="ARBA" id="ARBA00022448"/>
    </source>
</evidence>
<keyword evidence="4 10" id="KW-0812">Transmembrane</keyword>
<dbReference type="KEGG" id="ifn:GM661_06255"/>
<dbReference type="PROSITE" id="PS52016">
    <property type="entry name" value="TONB_DEPENDENT_REC_3"/>
    <property type="match status" value="1"/>
</dbReference>
<dbReference type="PANTHER" id="PTHR30069:SF29">
    <property type="entry name" value="HEMOGLOBIN AND HEMOGLOBIN-HAPTOGLOBIN-BINDING PROTEIN 1-RELATED"/>
    <property type="match status" value="1"/>
</dbReference>
<dbReference type="Pfam" id="PF00593">
    <property type="entry name" value="TonB_dep_Rec_b-barrel"/>
    <property type="match status" value="1"/>
</dbReference>
<dbReference type="EMBL" id="CP046640">
    <property type="protein sequence ID" value="QTL97613.1"/>
    <property type="molecule type" value="Genomic_DNA"/>
</dbReference>
<keyword evidence="16" id="KW-1185">Reference proteome</keyword>
<organism evidence="15 16">
    <name type="scientific">Iocasia fonsfrigidae</name>
    <dbReference type="NCBI Taxonomy" id="2682810"/>
    <lineage>
        <taxon>Bacteria</taxon>
        <taxon>Bacillati</taxon>
        <taxon>Bacillota</taxon>
        <taxon>Clostridia</taxon>
        <taxon>Halanaerobiales</taxon>
        <taxon>Halanaerobiaceae</taxon>
        <taxon>Iocasia</taxon>
    </lineage>
</organism>
<feature type="domain" description="TonB-dependent receptor plug" evidence="14">
    <location>
        <begin position="49"/>
        <end position="155"/>
    </location>
</feature>
<accession>A0A8A7K754</accession>